<dbReference type="EMBL" id="CP066776">
    <property type="protein sequence ID" value="QQL46402.1"/>
    <property type="molecule type" value="Genomic_DNA"/>
</dbReference>
<dbReference type="InterPro" id="IPR032819">
    <property type="entry name" value="TruB_C"/>
</dbReference>
<comment type="function">
    <text evidence="5">Responsible for synthesis of pseudouridine from uracil-55 in the psi GC loop of transfer RNAs.</text>
</comment>
<keyword evidence="3 5" id="KW-0819">tRNA processing</keyword>
<dbReference type="GO" id="GO:0003723">
    <property type="term" value="F:RNA binding"/>
    <property type="evidence" value="ECO:0007669"/>
    <property type="project" value="InterPro"/>
</dbReference>
<dbReference type="Pfam" id="PF16198">
    <property type="entry name" value="TruB_C_2"/>
    <property type="match status" value="1"/>
</dbReference>
<dbReference type="GO" id="GO:0160148">
    <property type="term" value="F:tRNA pseudouridine(55) synthase activity"/>
    <property type="evidence" value="ECO:0007669"/>
    <property type="project" value="UniProtKB-EC"/>
</dbReference>
<proteinExistence type="inferred from homology"/>
<dbReference type="InterPro" id="IPR020103">
    <property type="entry name" value="PsdUridine_synth_cat_dom_sf"/>
</dbReference>
<feature type="domain" description="Pseudouridine synthase II N-terminal" evidence="6">
    <location>
        <begin position="42"/>
        <end position="190"/>
    </location>
</feature>
<dbReference type="Gene3D" id="3.30.2350.10">
    <property type="entry name" value="Pseudouridine synthase"/>
    <property type="match status" value="1"/>
</dbReference>
<accession>A0A6B3L112</accession>
<feature type="active site" description="Nucleophile" evidence="5">
    <location>
        <position position="57"/>
    </location>
</feature>
<dbReference type="PANTHER" id="PTHR13767:SF2">
    <property type="entry name" value="PSEUDOURIDYLATE SYNTHASE TRUB1"/>
    <property type="match status" value="1"/>
</dbReference>
<evidence type="ECO:0000259" key="6">
    <source>
        <dbReference type="Pfam" id="PF01509"/>
    </source>
</evidence>
<dbReference type="RefSeq" id="WP_164362635.1">
    <property type="nucleotide sequence ID" value="NZ_CP066776.1"/>
</dbReference>
<evidence type="ECO:0000256" key="4">
    <source>
        <dbReference type="ARBA" id="ARBA00023235"/>
    </source>
</evidence>
<evidence type="ECO:0000313" key="8">
    <source>
        <dbReference type="EMBL" id="QQL46402.1"/>
    </source>
</evidence>
<reference evidence="8 9" key="1">
    <citation type="submission" date="2020-12" db="EMBL/GenBank/DDBJ databases">
        <title>Sulforoseuscoccus oceanibium gen. nov., sp. nov., a representative of the phylum Verrucomicrobia with special cytoplasmic membrane, and proposal of Sulforoseuscoccusaceae fam. nov.</title>
        <authorList>
            <person name="Xi F."/>
        </authorList>
    </citation>
    <scope>NUCLEOTIDE SEQUENCE [LARGE SCALE GENOMIC DNA]</scope>
    <source>
        <strain evidence="8 9">T37</strain>
    </source>
</reference>
<evidence type="ECO:0000256" key="2">
    <source>
        <dbReference type="ARBA" id="ARBA00005642"/>
    </source>
</evidence>
<dbReference type="SUPFAM" id="SSF55120">
    <property type="entry name" value="Pseudouridine synthase"/>
    <property type="match status" value="1"/>
</dbReference>
<dbReference type="KEGG" id="soa:G3M56_009730"/>
<dbReference type="EC" id="5.4.99.25" evidence="5"/>
<organism evidence="8 9">
    <name type="scientific">Sulfuriroseicoccus oceanibius</name>
    <dbReference type="NCBI Taxonomy" id="2707525"/>
    <lineage>
        <taxon>Bacteria</taxon>
        <taxon>Pseudomonadati</taxon>
        <taxon>Verrucomicrobiota</taxon>
        <taxon>Verrucomicrobiia</taxon>
        <taxon>Verrucomicrobiales</taxon>
        <taxon>Verrucomicrobiaceae</taxon>
        <taxon>Sulfuriroseicoccus</taxon>
    </lineage>
</organism>
<evidence type="ECO:0000256" key="1">
    <source>
        <dbReference type="ARBA" id="ARBA00000385"/>
    </source>
</evidence>
<feature type="domain" description="tRNA pseudouridylate synthase B C-terminal" evidence="7">
    <location>
        <begin position="191"/>
        <end position="235"/>
    </location>
</feature>
<gene>
    <name evidence="5 8" type="primary">truB</name>
    <name evidence="8" type="ORF">G3M56_009730</name>
</gene>
<dbReference type="CDD" id="cd02573">
    <property type="entry name" value="PseudoU_synth_EcTruB"/>
    <property type="match status" value="1"/>
</dbReference>
<dbReference type="NCBIfam" id="TIGR00431">
    <property type="entry name" value="TruB"/>
    <property type="match status" value="1"/>
</dbReference>
<evidence type="ECO:0000313" key="9">
    <source>
        <dbReference type="Proteomes" id="UP000475117"/>
    </source>
</evidence>
<evidence type="ECO:0000256" key="3">
    <source>
        <dbReference type="ARBA" id="ARBA00022694"/>
    </source>
</evidence>
<dbReference type="Pfam" id="PF01509">
    <property type="entry name" value="TruB_N"/>
    <property type="match status" value="1"/>
</dbReference>
<dbReference type="GO" id="GO:1990481">
    <property type="term" value="P:mRNA pseudouridine synthesis"/>
    <property type="evidence" value="ECO:0007669"/>
    <property type="project" value="TreeGrafter"/>
</dbReference>
<keyword evidence="9" id="KW-1185">Reference proteome</keyword>
<dbReference type="Proteomes" id="UP000475117">
    <property type="component" value="Chromosome"/>
</dbReference>
<sequence>MNSQRHPIPKGKKRPQLPNVDGVLLIDKGPDMTSHDVVAIARRALNQKKIGHCGTLDPMATGLLILLLGKATKLQDLLMAEHKVYEATMTLGATTDSQDKEGEIVEERPVPPLTLDDVTAAFDKYNGDFYQTPPMVSAIKKDGVPLYKLARKGKTVEREPRFVRVLKYAIRRFESPEIDFAVACSKGFYVRTYAHDIGQELECGAHLSALRRTRSGKFSVDHEKVVTAEELKTANRESLAGRILSLAEVSLMRGA</sequence>
<comment type="similarity">
    <text evidence="2 5">Belongs to the pseudouridine synthase TruB family. Type 1 subfamily.</text>
</comment>
<dbReference type="GO" id="GO:0031119">
    <property type="term" value="P:tRNA pseudouridine synthesis"/>
    <property type="evidence" value="ECO:0007669"/>
    <property type="project" value="UniProtKB-UniRule"/>
</dbReference>
<dbReference type="InterPro" id="IPR014780">
    <property type="entry name" value="tRNA_psdUridine_synth_TruB"/>
</dbReference>
<name>A0A6B3L112_9BACT</name>
<keyword evidence="4 5" id="KW-0413">Isomerase</keyword>
<evidence type="ECO:0000259" key="7">
    <source>
        <dbReference type="Pfam" id="PF16198"/>
    </source>
</evidence>
<protein>
    <recommendedName>
        <fullName evidence="5">tRNA pseudouridine synthase B</fullName>
        <ecNumber evidence="5">5.4.99.25</ecNumber>
    </recommendedName>
    <alternativeName>
        <fullName evidence="5">tRNA pseudouridine(55) synthase</fullName>
        <shortName evidence="5">Psi55 synthase</shortName>
    </alternativeName>
    <alternativeName>
        <fullName evidence="5">tRNA pseudouridylate synthase</fullName>
    </alternativeName>
    <alternativeName>
        <fullName evidence="5">tRNA-uridine isomerase</fullName>
    </alternativeName>
</protein>
<evidence type="ECO:0000256" key="5">
    <source>
        <dbReference type="HAMAP-Rule" id="MF_01080"/>
    </source>
</evidence>
<comment type="catalytic activity">
    <reaction evidence="1 5">
        <text>uridine(55) in tRNA = pseudouridine(55) in tRNA</text>
        <dbReference type="Rhea" id="RHEA:42532"/>
        <dbReference type="Rhea" id="RHEA-COMP:10101"/>
        <dbReference type="Rhea" id="RHEA-COMP:10102"/>
        <dbReference type="ChEBI" id="CHEBI:65314"/>
        <dbReference type="ChEBI" id="CHEBI:65315"/>
        <dbReference type="EC" id="5.4.99.25"/>
    </reaction>
</comment>
<dbReference type="AlphaFoldDB" id="A0A6B3L112"/>
<dbReference type="PANTHER" id="PTHR13767">
    <property type="entry name" value="TRNA-PSEUDOURIDINE SYNTHASE"/>
    <property type="match status" value="1"/>
</dbReference>
<dbReference type="InterPro" id="IPR002501">
    <property type="entry name" value="PsdUridine_synth_N"/>
</dbReference>
<dbReference type="HAMAP" id="MF_01080">
    <property type="entry name" value="TruB_bact"/>
    <property type="match status" value="1"/>
</dbReference>